<evidence type="ECO:0000313" key="4">
    <source>
        <dbReference type="Proteomes" id="UP000293671"/>
    </source>
</evidence>
<evidence type="ECO:0000313" key="3">
    <source>
        <dbReference type="EMBL" id="RZU02938.1"/>
    </source>
</evidence>
<dbReference type="RefSeq" id="WP_242616837.1">
    <property type="nucleotide sequence ID" value="NZ_SHKP01000004.1"/>
</dbReference>
<dbReference type="Pfam" id="PF14534">
    <property type="entry name" value="DUF4440"/>
    <property type="match status" value="1"/>
</dbReference>
<protein>
    <submittedName>
        <fullName evidence="3">Ketosteroid isomerase-like protein</fullName>
    </submittedName>
</protein>
<evidence type="ECO:0000256" key="1">
    <source>
        <dbReference type="SAM" id="SignalP"/>
    </source>
</evidence>
<evidence type="ECO:0000259" key="2">
    <source>
        <dbReference type="Pfam" id="PF14534"/>
    </source>
</evidence>
<comment type="caution">
    <text evidence="3">The sequence shown here is derived from an EMBL/GenBank/DDBJ whole genome shotgun (WGS) entry which is preliminary data.</text>
</comment>
<name>A0A4Q7W1W6_9BURK</name>
<gene>
    <name evidence="3" type="ORF">EV670_0969</name>
</gene>
<dbReference type="GO" id="GO:0016853">
    <property type="term" value="F:isomerase activity"/>
    <property type="evidence" value="ECO:0007669"/>
    <property type="project" value="UniProtKB-KW"/>
</dbReference>
<feature type="chain" id="PRO_5020280894" evidence="1">
    <location>
        <begin position="32"/>
        <end position="168"/>
    </location>
</feature>
<proteinExistence type="predicted"/>
<dbReference type="EMBL" id="SHKP01000004">
    <property type="protein sequence ID" value="RZU02938.1"/>
    <property type="molecule type" value="Genomic_DNA"/>
</dbReference>
<dbReference type="SUPFAM" id="SSF54427">
    <property type="entry name" value="NTF2-like"/>
    <property type="match status" value="1"/>
</dbReference>
<accession>A0A4Q7W1W6</accession>
<dbReference type="AlphaFoldDB" id="A0A4Q7W1W6"/>
<dbReference type="PROSITE" id="PS51257">
    <property type="entry name" value="PROKAR_LIPOPROTEIN"/>
    <property type="match status" value="1"/>
</dbReference>
<feature type="domain" description="DUF4440" evidence="2">
    <location>
        <begin position="49"/>
        <end position="156"/>
    </location>
</feature>
<keyword evidence="3" id="KW-0413">Isomerase</keyword>
<keyword evidence="1" id="KW-0732">Signal</keyword>
<dbReference type="InterPro" id="IPR027843">
    <property type="entry name" value="DUF4440"/>
</dbReference>
<keyword evidence="4" id="KW-1185">Reference proteome</keyword>
<dbReference type="InterPro" id="IPR032710">
    <property type="entry name" value="NTF2-like_dom_sf"/>
</dbReference>
<organism evidence="3 4">
    <name type="scientific">Rivibacter subsaxonicus</name>
    <dbReference type="NCBI Taxonomy" id="457575"/>
    <lineage>
        <taxon>Bacteria</taxon>
        <taxon>Pseudomonadati</taxon>
        <taxon>Pseudomonadota</taxon>
        <taxon>Betaproteobacteria</taxon>
        <taxon>Burkholderiales</taxon>
        <taxon>Rivibacter</taxon>
    </lineage>
</organism>
<feature type="signal peptide" evidence="1">
    <location>
        <begin position="1"/>
        <end position="31"/>
    </location>
</feature>
<reference evidence="3 4" key="1">
    <citation type="submission" date="2019-02" db="EMBL/GenBank/DDBJ databases">
        <title>Genomic Encyclopedia of Type Strains, Phase IV (KMG-IV): sequencing the most valuable type-strain genomes for metagenomic binning, comparative biology and taxonomic classification.</title>
        <authorList>
            <person name="Goeker M."/>
        </authorList>
    </citation>
    <scope>NUCLEOTIDE SEQUENCE [LARGE SCALE GENOMIC DNA]</scope>
    <source>
        <strain evidence="3 4">DSM 19570</strain>
    </source>
</reference>
<dbReference type="Proteomes" id="UP000293671">
    <property type="component" value="Unassembled WGS sequence"/>
</dbReference>
<sequence>MNRLFPLRRAWLAASAALAMLAITGCATVDAVDKKYARTEDLAVAERQVRSHESDFASTMAERDFAGFQSFLSEEAVFFSGPPGAEALRGRAAVAAHWQRWFEGPKAPFSWSPEKVEVLESGTLAISTGPVYDPNGRQIATFTSIWRKEGAAKWRVVFDKGCNCGDRR</sequence>
<dbReference type="Gene3D" id="3.10.450.50">
    <property type="match status" value="1"/>
</dbReference>